<feature type="transmembrane region" description="Helical" evidence="7">
    <location>
        <begin position="53"/>
        <end position="71"/>
    </location>
</feature>
<dbReference type="Proteomes" id="UP000774750">
    <property type="component" value="Unassembled WGS sequence"/>
</dbReference>
<dbReference type="Pfam" id="PF05552">
    <property type="entry name" value="MS_channel_1st_1"/>
    <property type="match status" value="1"/>
</dbReference>
<dbReference type="Gene3D" id="2.30.30.60">
    <property type="match status" value="1"/>
</dbReference>
<feature type="transmembrane region" description="Helical" evidence="7">
    <location>
        <begin position="12"/>
        <end position="33"/>
    </location>
</feature>
<evidence type="ECO:0000259" key="9">
    <source>
        <dbReference type="Pfam" id="PF21082"/>
    </source>
</evidence>
<dbReference type="InterPro" id="IPR008910">
    <property type="entry name" value="MSC_TM_helix"/>
</dbReference>
<sequence>MKLNLVDIVEKYGPTLLNTILVLVIGYVLSKLILSLTKRAIQKTRLDPVCHKFILSVLKITLYTLVIIIASSNYVNTSSLVAALSVVGVAISLAVKDSLSNVAGGFILLFTKPFKVGDFVEIDGLSGSVQSITILQTKLLSFDNKALFIPNGQVAADKIINYSAEENRLLAIPFSIAYEADLLKAKDLLKTIVESEEMALSEPAPQFVVTEHADSAIKISVRVWVKTSDYWALNFRLLERVKLEFDKNGISIPFNQLDIHIVKNEEK</sequence>
<dbReference type="RefSeq" id="WP_204443786.1">
    <property type="nucleotide sequence ID" value="NZ_JACJKY010000001.1"/>
</dbReference>
<evidence type="ECO:0000259" key="8">
    <source>
        <dbReference type="Pfam" id="PF00924"/>
    </source>
</evidence>
<dbReference type="EMBL" id="JACJKY010000001">
    <property type="protein sequence ID" value="MBM6919728.1"/>
    <property type="molecule type" value="Genomic_DNA"/>
</dbReference>
<evidence type="ECO:0000313" key="10">
    <source>
        <dbReference type="EMBL" id="MBM6919728.1"/>
    </source>
</evidence>
<dbReference type="InterPro" id="IPR011014">
    <property type="entry name" value="MscS_channel_TM-2"/>
</dbReference>
<evidence type="ECO:0000256" key="7">
    <source>
        <dbReference type="SAM" id="Phobius"/>
    </source>
</evidence>
<accession>A0A938X4P2</accession>
<keyword evidence="3" id="KW-1003">Cell membrane</keyword>
<feature type="domain" description="Mechanosensitive ion channel MscS C-terminal" evidence="9">
    <location>
        <begin position="172"/>
        <end position="252"/>
    </location>
</feature>
<keyword evidence="11" id="KW-1185">Reference proteome</keyword>
<dbReference type="InterPro" id="IPR023408">
    <property type="entry name" value="MscS_beta-dom_sf"/>
</dbReference>
<evidence type="ECO:0000256" key="1">
    <source>
        <dbReference type="ARBA" id="ARBA00004651"/>
    </source>
</evidence>
<evidence type="ECO:0000256" key="2">
    <source>
        <dbReference type="ARBA" id="ARBA00008017"/>
    </source>
</evidence>
<dbReference type="AlphaFoldDB" id="A0A938X4P2"/>
<evidence type="ECO:0000256" key="6">
    <source>
        <dbReference type="ARBA" id="ARBA00023136"/>
    </source>
</evidence>
<reference evidence="10" key="2">
    <citation type="journal article" date="2021" name="Sci. Rep.">
        <title>The distribution of antibiotic resistance genes in chicken gut microbiota commensals.</title>
        <authorList>
            <person name="Juricova H."/>
            <person name="Matiasovicova J."/>
            <person name="Kubasova T."/>
            <person name="Cejkova D."/>
            <person name="Rychlik I."/>
        </authorList>
    </citation>
    <scope>NUCLEOTIDE SEQUENCE</scope>
    <source>
        <strain evidence="10">An559</strain>
    </source>
</reference>
<dbReference type="InterPro" id="IPR045275">
    <property type="entry name" value="MscS_archaea/bacteria_type"/>
</dbReference>
<dbReference type="GO" id="GO:0008381">
    <property type="term" value="F:mechanosensitive monoatomic ion channel activity"/>
    <property type="evidence" value="ECO:0007669"/>
    <property type="project" value="InterPro"/>
</dbReference>
<evidence type="ECO:0000256" key="5">
    <source>
        <dbReference type="ARBA" id="ARBA00022989"/>
    </source>
</evidence>
<evidence type="ECO:0000256" key="3">
    <source>
        <dbReference type="ARBA" id="ARBA00022475"/>
    </source>
</evidence>
<dbReference type="SUPFAM" id="SSF82861">
    <property type="entry name" value="Mechanosensitive channel protein MscS (YggB), transmembrane region"/>
    <property type="match status" value="1"/>
</dbReference>
<proteinExistence type="inferred from homology"/>
<dbReference type="InterPro" id="IPR011066">
    <property type="entry name" value="MscS_channel_C_sf"/>
</dbReference>
<dbReference type="PANTHER" id="PTHR30221:SF1">
    <property type="entry name" value="SMALL-CONDUCTANCE MECHANOSENSITIVE CHANNEL"/>
    <property type="match status" value="1"/>
</dbReference>
<name>A0A938X4P2_9FIRM</name>
<organism evidence="10 11">
    <name type="scientific">Merdimmobilis hominis</name>
    <dbReference type="NCBI Taxonomy" id="2897707"/>
    <lineage>
        <taxon>Bacteria</taxon>
        <taxon>Bacillati</taxon>
        <taxon>Bacillota</taxon>
        <taxon>Clostridia</taxon>
        <taxon>Eubacteriales</taxon>
        <taxon>Oscillospiraceae</taxon>
        <taxon>Merdimmobilis</taxon>
    </lineage>
</organism>
<dbReference type="GO" id="GO:0005886">
    <property type="term" value="C:plasma membrane"/>
    <property type="evidence" value="ECO:0007669"/>
    <property type="project" value="UniProtKB-SubCell"/>
</dbReference>
<dbReference type="Gene3D" id="1.10.287.1260">
    <property type="match status" value="1"/>
</dbReference>
<dbReference type="InterPro" id="IPR049278">
    <property type="entry name" value="MS_channel_C"/>
</dbReference>
<keyword evidence="6 7" id="KW-0472">Membrane</keyword>
<dbReference type="PROSITE" id="PS01246">
    <property type="entry name" value="UPF0003"/>
    <property type="match status" value="1"/>
</dbReference>
<protein>
    <submittedName>
        <fullName evidence="10">Mechanosensitive ion channel</fullName>
    </submittedName>
</protein>
<comment type="caution">
    <text evidence="10">The sequence shown here is derived from an EMBL/GenBank/DDBJ whole genome shotgun (WGS) entry which is preliminary data.</text>
</comment>
<comment type="similarity">
    <text evidence="2">Belongs to the MscS (TC 1.A.23) family.</text>
</comment>
<dbReference type="SUPFAM" id="SSF50182">
    <property type="entry name" value="Sm-like ribonucleoproteins"/>
    <property type="match status" value="1"/>
</dbReference>
<evidence type="ECO:0000313" key="11">
    <source>
        <dbReference type="Proteomes" id="UP000774750"/>
    </source>
</evidence>
<keyword evidence="4 7" id="KW-0812">Transmembrane</keyword>
<comment type="subcellular location">
    <subcellularLocation>
        <location evidence="1">Cell membrane</location>
        <topology evidence="1">Multi-pass membrane protein</topology>
    </subcellularLocation>
</comment>
<dbReference type="InterPro" id="IPR006686">
    <property type="entry name" value="MscS_channel_CS"/>
</dbReference>
<dbReference type="PANTHER" id="PTHR30221">
    <property type="entry name" value="SMALL-CONDUCTANCE MECHANOSENSITIVE CHANNEL"/>
    <property type="match status" value="1"/>
</dbReference>
<dbReference type="Pfam" id="PF00924">
    <property type="entry name" value="MS_channel_2nd"/>
    <property type="match status" value="1"/>
</dbReference>
<dbReference type="InterPro" id="IPR010920">
    <property type="entry name" value="LSM_dom_sf"/>
</dbReference>
<dbReference type="InterPro" id="IPR006685">
    <property type="entry name" value="MscS_channel_2nd"/>
</dbReference>
<dbReference type="SUPFAM" id="SSF82689">
    <property type="entry name" value="Mechanosensitive channel protein MscS (YggB), C-terminal domain"/>
    <property type="match status" value="1"/>
</dbReference>
<evidence type="ECO:0000256" key="4">
    <source>
        <dbReference type="ARBA" id="ARBA00022692"/>
    </source>
</evidence>
<dbReference type="Pfam" id="PF21082">
    <property type="entry name" value="MS_channel_3rd"/>
    <property type="match status" value="1"/>
</dbReference>
<reference evidence="10" key="1">
    <citation type="submission" date="2020-08" db="EMBL/GenBank/DDBJ databases">
        <authorList>
            <person name="Cejkova D."/>
            <person name="Kubasova T."/>
            <person name="Jahodarova E."/>
            <person name="Rychlik I."/>
        </authorList>
    </citation>
    <scope>NUCLEOTIDE SEQUENCE</scope>
    <source>
        <strain evidence="10">An559</strain>
    </source>
</reference>
<keyword evidence="5 7" id="KW-1133">Transmembrane helix</keyword>
<feature type="domain" description="Mechanosensitive ion channel MscS" evidence="8">
    <location>
        <begin position="97"/>
        <end position="163"/>
    </location>
</feature>
<gene>
    <name evidence="10" type="ORF">H6A12_00910</name>
</gene>
<dbReference type="Gene3D" id="3.30.70.100">
    <property type="match status" value="1"/>
</dbReference>